<reference evidence="8" key="1">
    <citation type="submission" date="2023-03" db="EMBL/GenBank/DDBJ databases">
        <title>Electrophorus voltai genome.</title>
        <authorList>
            <person name="Bian C."/>
        </authorList>
    </citation>
    <scope>NUCLEOTIDE SEQUENCE</scope>
    <source>
        <strain evidence="8">CB-2022</strain>
        <tissue evidence="8">Muscle</tissue>
    </source>
</reference>
<dbReference type="GO" id="GO:0010945">
    <property type="term" value="F:coenzyme A diphosphatase activity"/>
    <property type="evidence" value="ECO:0007669"/>
    <property type="project" value="InterPro"/>
</dbReference>
<gene>
    <name evidence="8" type="ORF">P4O66_017797</name>
</gene>
<dbReference type="Gene3D" id="3.90.79.10">
    <property type="entry name" value="Nucleoside Triphosphate Pyrophosphohydrolase"/>
    <property type="match status" value="1"/>
</dbReference>
<dbReference type="Pfam" id="PF00293">
    <property type="entry name" value="NUDIX"/>
    <property type="match status" value="1"/>
</dbReference>
<dbReference type="SUPFAM" id="SSF56219">
    <property type="entry name" value="DNase I-like"/>
    <property type="match status" value="1"/>
</dbReference>
<dbReference type="InterPro" id="IPR045121">
    <property type="entry name" value="CoAse"/>
</dbReference>
<dbReference type="InterPro" id="IPR036691">
    <property type="entry name" value="Endo/exonu/phosph_ase_sf"/>
</dbReference>
<dbReference type="Proteomes" id="UP001239994">
    <property type="component" value="Unassembled WGS sequence"/>
</dbReference>
<keyword evidence="5" id="KW-0460">Magnesium</keyword>
<dbReference type="InterPro" id="IPR000086">
    <property type="entry name" value="NUDIX_hydrolase_dom"/>
</dbReference>
<keyword evidence="6" id="KW-0464">Manganese</keyword>
<evidence type="ECO:0000256" key="2">
    <source>
        <dbReference type="ARBA" id="ARBA00001946"/>
    </source>
</evidence>
<feature type="non-terminal residue" evidence="8">
    <location>
        <position position="286"/>
    </location>
</feature>
<dbReference type="GO" id="GO:0046872">
    <property type="term" value="F:metal ion binding"/>
    <property type="evidence" value="ECO:0007669"/>
    <property type="project" value="UniProtKB-KW"/>
</dbReference>
<name>A0AAD8YRN4_9TELE</name>
<comment type="cofactor">
    <cofactor evidence="1">
        <name>Mn(2+)</name>
        <dbReference type="ChEBI" id="CHEBI:29035"/>
    </cofactor>
</comment>
<dbReference type="InterPro" id="IPR015797">
    <property type="entry name" value="NUDIX_hydrolase-like_dom_sf"/>
</dbReference>
<evidence type="ECO:0000313" key="8">
    <source>
        <dbReference type="EMBL" id="KAK1786073.1"/>
    </source>
</evidence>
<evidence type="ECO:0000256" key="1">
    <source>
        <dbReference type="ARBA" id="ARBA00001936"/>
    </source>
</evidence>
<dbReference type="AlphaFoldDB" id="A0AAD8YRN4"/>
<keyword evidence="4" id="KW-0378">Hydrolase</keyword>
<feature type="domain" description="Nudix hydrolase" evidence="7">
    <location>
        <begin position="52"/>
        <end position="201"/>
    </location>
</feature>
<sequence>SCYGLLTAQACSVHRRVPQWAALEGCLSAQNEARCRDQLQSNTVLYEQKPAKKWAAVLVCLCMVGGEPAFLFTLRSSKLRGRHKGDVSFAGGKRDAMDRNVVDTALREACEELGISVTENEVWGLLRPLRDKSGMLIAPVLANLGPLESLKFHPNPSEVFSAYAPYMGCAEEEKELFWQYLHDCFALCPAEDLLMVCGDLNGHVGRAKDGHDFHGGFGYGTRNDDGCRILDFAEASDLVVCNAFFKKRTNDLVTYTSGGSHWHGDVITLLAPLMQVHSIRLPGSTT</sequence>
<dbReference type="CDD" id="cd03426">
    <property type="entry name" value="NUDIX_CoAse_Nudt7"/>
    <property type="match status" value="1"/>
</dbReference>
<evidence type="ECO:0000256" key="5">
    <source>
        <dbReference type="ARBA" id="ARBA00022842"/>
    </source>
</evidence>
<keyword evidence="9" id="KW-1185">Reference proteome</keyword>
<protein>
    <recommendedName>
        <fullName evidence="7">Nudix hydrolase domain-containing protein</fullName>
    </recommendedName>
</protein>
<dbReference type="SUPFAM" id="SSF55811">
    <property type="entry name" value="Nudix"/>
    <property type="match status" value="1"/>
</dbReference>
<dbReference type="PANTHER" id="PTHR12992:SF11">
    <property type="entry name" value="MITOCHONDRIAL COENZYME A DIPHOSPHATASE NUDT8"/>
    <property type="match status" value="1"/>
</dbReference>
<evidence type="ECO:0000259" key="7">
    <source>
        <dbReference type="PROSITE" id="PS51462"/>
    </source>
</evidence>
<organism evidence="8 9">
    <name type="scientific">Electrophorus voltai</name>
    <dbReference type="NCBI Taxonomy" id="2609070"/>
    <lineage>
        <taxon>Eukaryota</taxon>
        <taxon>Metazoa</taxon>
        <taxon>Chordata</taxon>
        <taxon>Craniata</taxon>
        <taxon>Vertebrata</taxon>
        <taxon>Euteleostomi</taxon>
        <taxon>Actinopterygii</taxon>
        <taxon>Neopterygii</taxon>
        <taxon>Teleostei</taxon>
        <taxon>Ostariophysi</taxon>
        <taxon>Gymnotiformes</taxon>
        <taxon>Gymnotoidei</taxon>
        <taxon>Gymnotidae</taxon>
        <taxon>Electrophorus</taxon>
    </lineage>
</organism>
<dbReference type="PROSITE" id="PS51462">
    <property type="entry name" value="NUDIX"/>
    <property type="match status" value="1"/>
</dbReference>
<proteinExistence type="predicted"/>
<evidence type="ECO:0000256" key="3">
    <source>
        <dbReference type="ARBA" id="ARBA00022723"/>
    </source>
</evidence>
<evidence type="ECO:0000256" key="6">
    <source>
        <dbReference type="ARBA" id="ARBA00023211"/>
    </source>
</evidence>
<evidence type="ECO:0000313" key="9">
    <source>
        <dbReference type="Proteomes" id="UP001239994"/>
    </source>
</evidence>
<comment type="cofactor">
    <cofactor evidence="2">
        <name>Mg(2+)</name>
        <dbReference type="ChEBI" id="CHEBI:18420"/>
    </cofactor>
</comment>
<evidence type="ECO:0000256" key="4">
    <source>
        <dbReference type="ARBA" id="ARBA00022801"/>
    </source>
</evidence>
<comment type="caution">
    <text evidence="8">The sequence shown here is derived from an EMBL/GenBank/DDBJ whole genome shotgun (WGS) entry which is preliminary data.</text>
</comment>
<keyword evidence="3" id="KW-0479">Metal-binding</keyword>
<dbReference type="PANTHER" id="PTHR12992">
    <property type="entry name" value="NUDIX HYDROLASE"/>
    <property type="match status" value="1"/>
</dbReference>
<accession>A0AAD8YRN4</accession>
<dbReference type="EMBL" id="JAROKS010000025">
    <property type="protein sequence ID" value="KAK1786073.1"/>
    <property type="molecule type" value="Genomic_DNA"/>
</dbReference>